<proteinExistence type="predicted"/>
<dbReference type="Proteomes" id="UP000324022">
    <property type="component" value="Unassembled WGS sequence"/>
</dbReference>
<evidence type="ECO:0000313" key="2">
    <source>
        <dbReference type="EMBL" id="SPO29942.1"/>
    </source>
</evidence>
<protein>
    <recommendedName>
        <fullName evidence="4">SnoaL-like domain-containing protein</fullName>
    </recommendedName>
</protein>
<evidence type="ECO:0000313" key="3">
    <source>
        <dbReference type="Proteomes" id="UP000324022"/>
    </source>
</evidence>
<evidence type="ECO:0008006" key="4">
    <source>
        <dbReference type="Google" id="ProtNLM"/>
    </source>
</evidence>
<reference evidence="2 3" key="1">
    <citation type="submission" date="2018-03" db="EMBL/GenBank/DDBJ databases">
        <authorList>
            <person name="Guldener U."/>
        </authorList>
    </citation>
    <scope>NUCLEOTIDE SEQUENCE [LARGE SCALE GENOMIC DNA]</scope>
    <source>
        <strain evidence="2 3">NBRC100155</strain>
    </source>
</reference>
<keyword evidence="1" id="KW-0732">Signal</keyword>
<organism evidence="2 3">
    <name type="scientific">Ustilago trichophora</name>
    <dbReference type="NCBI Taxonomy" id="86804"/>
    <lineage>
        <taxon>Eukaryota</taxon>
        <taxon>Fungi</taxon>
        <taxon>Dikarya</taxon>
        <taxon>Basidiomycota</taxon>
        <taxon>Ustilaginomycotina</taxon>
        <taxon>Ustilaginomycetes</taxon>
        <taxon>Ustilaginales</taxon>
        <taxon>Ustilaginaceae</taxon>
        <taxon>Ustilago</taxon>
    </lineage>
</organism>
<gene>
    <name evidence="2" type="ORF">UTRI_06240_B</name>
</gene>
<dbReference type="EMBL" id="OOIN01000030">
    <property type="protein sequence ID" value="SPO29942.1"/>
    <property type="molecule type" value="Genomic_DNA"/>
</dbReference>
<name>A0A5C3EHR1_9BASI</name>
<evidence type="ECO:0000256" key="1">
    <source>
        <dbReference type="SAM" id="SignalP"/>
    </source>
</evidence>
<dbReference type="AlphaFoldDB" id="A0A5C3EHR1"/>
<accession>A0A5C3EHR1</accession>
<sequence length="203" mass="22998">MTVSAFAISLLLLVSTVFATKDASSADDFGVQRSLRRPRPFYARLSHMVAETDRHDTYAQRLRELLNDRLQLPHITVRSLTTPPISVTDLVHDIYHDRNAARFYFMGHSRFGQLDMVFTTPVTGQIRTDGSQVFALLSKHQKGPMHLHGYVEISSPENIKPAMSTWKPDLYLQPGVALKMDELLRELSLLRPPSWRGGSVSPR</sequence>
<keyword evidence="3" id="KW-1185">Reference proteome</keyword>
<feature type="chain" id="PRO_5022768564" description="SnoaL-like domain-containing protein" evidence="1">
    <location>
        <begin position="20"/>
        <end position="203"/>
    </location>
</feature>
<feature type="signal peptide" evidence="1">
    <location>
        <begin position="1"/>
        <end position="19"/>
    </location>
</feature>